<keyword evidence="2" id="KW-0812">Transmembrane</keyword>
<feature type="domain" description="SpaA-like prealbumin fold" evidence="5">
    <location>
        <begin position="463"/>
        <end position="564"/>
    </location>
</feature>
<sequence length="2159" mass="221450">MAASFLASVGMSYAVFVPVQSASAASCATPGGFEIDGNLPPDCNPVGIDWGTPGLASDTTTQGGTYQTSNKDGSNPVGWTSSGSTPSKADFDQVYTYAQVVGGDYFSYFAWTRTSNSGTGGYAVEVSYAGERVGPDGAPQPDRSAGGYVLYLKMHGSSAPEFLSICTYTSVANYPGTCVNLPTVDFAFSSDGLFFEFGLNVTQLTGAAPSCPPVANQASVYVRSITGNNVDASGNLKAYVAPLAVNPPSTCGALTVAKQSLGGQPDSSGTAFGYAVGGSKAVGISGSLAIGGTDTWPQVPASGDFTLQETIPVGAPWSRESIVCTVPGQSPFVLSSPTDQFPVVAGETTACVITNATSGVTVSKVAQGQAADFDFTLSGGETATLASGQKSGVADYVPGSTVTITELPEPGTPAWHLTGVVCTNAAGGSVPAVINLTAGTATVTSVKGEVINCEFSNRQDGEITIVKNVEGANGTFAFTTTGGNGFDPFNVLTSNGTGQKTYSSLTPGDYTVTETTPLPNYDLTGLSCVEGGAVGANVSTATIPTSSIHLDPGELVTCTYTNTQRGTITVDKVTNPGGSTQPFHFTLTPTGSTGTGFDLTDAAAPFNSGLVSAGEYTLAEDATQNWELQTINCAGTVPSPTSSSTSPLVFALPPGGTVNCTVVNKAVPGEVTITKHVAGVPDGYPWSFDFSISPVPTGQLGTKTADNASPSVSWKDLQIGTQYTLNEASAAGWAEGAITCTGIADESPDPGFQLTVMPGLALACDVTNTAVPGRVQVTKAVSGVADGTGWSFDLAIDPSAGVLPGATQEVSGTGNTSDTVAWTKLAIGQEYTISEDLPAGWEGGAVQCGNLVDSNADKAGFQFVATPGLDLQCSITNTAKPGSAEITKTSIGGDGSFTFVLTPLPGGDPVEQIITTSGGTGTTTFSGLLSGQHYSLAEADPGAHWIDGTLGCTVVHAAGGSPQAIDESDFTVAPGDAISCAIANTAKGTIIIVKNVRGADGAFNFTGSWLDPENFAITTSGKTGTETFQNVAPGGYVVTETPKPGYDGMVLSCLDSSTGQASSAAGLTGTINLDPGETVTCVYSNTQRGMIIVDKVTTGGPEQAFPFEFSAGGAADETFSLTNAAEPWTSGLIPPGDYSVLELSTPNWTFDSVKCTGDGVSYTGANASIALAAGETVTCVYTNSPNPGSVSLTKHVLGVPAGWNFAFDATISPAVGAQPATQAMTDENPTVEWTGLVVGETYTLNETGQDGWIEGQIACTGITDADPNTVGLQFVVIPGLQLSCDVTNTAVPGSVEVTKVVHGVPEGLSLDWSFGMTISPTPAQQNAKQAMTSSDPSVSWSQLRIGTVYTLSETVPTGWTGGTVVCGGLGDLLPETSGFQFMATPGLTLDCTVDNSVVPPTGVITKELVSSAQLSDGTWDLVYTVKVTNQSVVIPLVYDLVDEPQFGSGITIDDGTATGPVGSLADDWNPTTASFGLAGGQELAASGTDIYTVHITATVSGEAFDTLATRCSPDGTTENGGFRNTAWLTVGNGEPQPATDCGEPGRAVVEKVSQGSPQLLPSGNWRVLYTVTVTNSGDKNLYYDLSDTLGFPSGVGIVSSAATNDAGVDTSSWTGLSPNTVLADNKIIAAADGGPTVHSYTVTVIADVQDITTISDAECLASTSGHGFFNGAELLNGTVVTRDDACESIPVGRLTLSKTLELSEVNGLDLGGQTLPTVGDWNLSATLGDAVHENVASTEGNSYVIPVGDYSLLEKIRGGDANPLFLFITQFVTDGQWFCNGEATDIATVVNGEDTTCGLTNTLHPVDLVITKKNIERVGDVFDVPTDEGSSFSYLFTVENAGVVPAPDTVVTDGLPATLAYDPVKSSIPSGWTAALTGADADGFGGVLTLTKTDAPMPAAGEAGSTVEFTIWVDTARSLPREGGDPQGKILDIVNTAVVHSDGIERTPENNTSTETTPVKSIKVSVFAQCVLDAPWLYYEVTPYNTQNVDPLVIRLIWWTQAAFGGHDPSIPASDIAAILADGASKVDTIGVPAGWVDGQTISGRILWPGAAVGPDGQGTAWPGWRQLPDGTWVLDPSSAFYELRGSAITEVRINPTTDATTVYPPATPNCNATPKQPSKPLASTGFESGWLVPMAGGMILVGAIIVLLIARRRRGEIE</sequence>
<feature type="domain" description="SpaA-like prealbumin fold" evidence="5">
    <location>
        <begin position="990"/>
        <end position="1087"/>
    </location>
</feature>
<keyword evidence="7" id="KW-1185">Reference proteome</keyword>
<evidence type="ECO:0000256" key="1">
    <source>
        <dbReference type="SAM" id="MobiDB-lite"/>
    </source>
</evidence>
<evidence type="ECO:0008006" key="8">
    <source>
        <dbReference type="Google" id="ProtNLM"/>
    </source>
</evidence>
<dbReference type="RefSeq" id="WP_386726574.1">
    <property type="nucleotide sequence ID" value="NZ_JBHSTP010000001.1"/>
</dbReference>
<keyword evidence="2" id="KW-0472">Membrane</keyword>
<feature type="domain" description="SpaA-like prealbumin fold" evidence="5">
    <location>
        <begin position="568"/>
        <end position="665"/>
    </location>
</feature>
<feature type="chain" id="PRO_5045221134" description="DUF11 domain-containing protein" evidence="3">
    <location>
        <begin position="25"/>
        <end position="2159"/>
    </location>
</feature>
<feature type="region of interest" description="Disordered" evidence="1">
    <location>
        <begin position="44"/>
        <end position="85"/>
    </location>
</feature>
<evidence type="ECO:0000259" key="4">
    <source>
        <dbReference type="Pfam" id="PF19403"/>
    </source>
</evidence>
<feature type="domain" description="SpaA-like prealbumin fold" evidence="5">
    <location>
        <begin position="1091"/>
        <end position="1184"/>
    </location>
</feature>
<evidence type="ECO:0000256" key="3">
    <source>
        <dbReference type="SAM" id="SignalP"/>
    </source>
</evidence>
<keyword evidence="2" id="KW-1133">Transmembrane helix</keyword>
<name>A0ABW1VDA8_9MICO</name>
<accession>A0ABW1VDA8</accession>
<dbReference type="Pfam" id="PF19403">
    <property type="entry name" value="SpaA_2"/>
    <property type="match status" value="1"/>
</dbReference>
<dbReference type="Pfam" id="PF24514">
    <property type="entry name" value="SpaA_4"/>
    <property type="match status" value="6"/>
</dbReference>
<feature type="signal peptide" evidence="3">
    <location>
        <begin position="1"/>
        <end position="24"/>
    </location>
</feature>
<feature type="transmembrane region" description="Helical" evidence="2">
    <location>
        <begin position="2131"/>
        <end position="2151"/>
    </location>
</feature>
<dbReference type="InterPro" id="IPR045826">
    <property type="entry name" value="SpaA_PFL_dom_2"/>
</dbReference>
<feature type="compositionally biased region" description="Polar residues" evidence="1">
    <location>
        <begin position="57"/>
        <end position="85"/>
    </location>
</feature>
<evidence type="ECO:0000313" key="7">
    <source>
        <dbReference type="Proteomes" id="UP001596306"/>
    </source>
</evidence>
<gene>
    <name evidence="6" type="ORF">ACFQB0_01275</name>
</gene>
<comment type="caution">
    <text evidence="6">The sequence shown here is derived from an EMBL/GenBank/DDBJ whole genome shotgun (WGS) entry which is preliminary data.</text>
</comment>
<evidence type="ECO:0000256" key="2">
    <source>
        <dbReference type="SAM" id="Phobius"/>
    </source>
</evidence>
<dbReference type="Proteomes" id="UP001596306">
    <property type="component" value="Unassembled WGS sequence"/>
</dbReference>
<dbReference type="InterPro" id="IPR055371">
    <property type="entry name" value="SpaA_PFL_dom_4"/>
</dbReference>
<keyword evidence="3" id="KW-0732">Signal</keyword>
<evidence type="ECO:0000313" key="6">
    <source>
        <dbReference type="EMBL" id="MFC6354744.1"/>
    </source>
</evidence>
<protein>
    <recommendedName>
        <fullName evidence="8">DUF11 domain-containing protein</fullName>
    </recommendedName>
</protein>
<feature type="domain" description="SpaA-like prealbumin fold" evidence="5">
    <location>
        <begin position="886"/>
        <end position="986"/>
    </location>
</feature>
<feature type="domain" description="SpaA-like prealbumin fold" evidence="4">
    <location>
        <begin position="1702"/>
        <end position="1798"/>
    </location>
</feature>
<proteinExistence type="predicted"/>
<dbReference type="EMBL" id="JBHSTP010000001">
    <property type="protein sequence ID" value="MFC6354744.1"/>
    <property type="molecule type" value="Genomic_DNA"/>
</dbReference>
<feature type="domain" description="SpaA-like prealbumin fold" evidence="5">
    <location>
        <begin position="360"/>
        <end position="458"/>
    </location>
</feature>
<evidence type="ECO:0000259" key="5">
    <source>
        <dbReference type="Pfam" id="PF24514"/>
    </source>
</evidence>
<reference evidence="7" key="1">
    <citation type="journal article" date="2019" name="Int. J. Syst. Evol. Microbiol.">
        <title>The Global Catalogue of Microorganisms (GCM) 10K type strain sequencing project: providing services to taxonomists for standard genome sequencing and annotation.</title>
        <authorList>
            <consortium name="The Broad Institute Genomics Platform"/>
            <consortium name="The Broad Institute Genome Sequencing Center for Infectious Disease"/>
            <person name="Wu L."/>
            <person name="Ma J."/>
        </authorList>
    </citation>
    <scope>NUCLEOTIDE SEQUENCE [LARGE SCALE GENOMIC DNA]</scope>
    <source>
        <strain evidence="7">CCUG 43304</strain>
    </source>
</reference>
<organism evidence="6 7">
    <name type="scientific">Luethyella okanaganae</name>
    <dbReference type="NCBI Taxonomy" id="69372"/>
    <lineage>
        <taxon>Bacteria</taxon>
        <taxon>Bacillati</taxon>
        <taxon>Actinomycetota</taxon>
        <taxon>Actinomycetes</taxon>
        <taxon>Micrococcales</taxon>
        <taxon>Microbacteriaceae</taxon>
        <taxon>Luethyella</taxon>
    </lineage>
</organism>